<feature type="transmembrane region" description="Helical" evidence="2">
    <location>
        <begin position="191"/>
        <end position="210"/>
    </location>
</feature>
<sequence length="215" mass="24081">MAQPVRKMAQPEAVQRTPSSSHGRLDPLGRSLSSQPPPMARLPDVQRPAAGGEQTAGCVCGRHSLRRIGDDGVLAAGFCGDQITSSNKIGAKFRMGTWAVFERFTQRVITTAVMLSQTILSIIWILTQIQISHYGKEWGAVDDALAQDFSFKCYVQVFLQDFLFSFDVFYSLKVCFNHFLRAVFERFTQRVITTAVMLSQTILSIIWILTQGYHI</sequence>
<keyword evidence="2" id="KW-0472">Membrane</keyword>
<evidence type="ECO:0000256" key="2">
    <source>
        <dbReference type="SAM" id="Phobius"/>
    </source>
</evidence>
<keyword evidence="4" id="KW-1185">Reference proteome</keyword>
<evidence type="ECO:0000313" key="3">
    <source>
        <dbReference type="EnsemblPlants" id="OPUNC08G03960.1"/>
    </source>
</evidence>
<feature type="transmembrane region" description="Helical" evidence="2">
    <location>
        <begin position="108"/>
        <end position="129"/>
    </location>
</feature>
<keyword evidence="2" id="KW-0812">Transmembrane</keyword>
<proteinExistence type="predicted"/>
<evidence type="ECO:0000313" key="4">
    <source>
        <dbReference type="Proteomes" id="UP000026962"/>
    </source>
</evidence>
<name>A0A0E0LRN3_ORYPU</name>
<keyword evidence="2" id="KW-1133">Transmembrane helix</keyword>
<dbReference type="Proteomes" id="UP000026962">
    <property type="component" value="Chromosome 8"/>
</dbReference>
<dbReference type="Gramene" id="OPUNC08G03960.1">
    <property type="protein sequence ID" value="OPUNC08G03960.1"/>
    <property type="gene ID" value="OPUNC08G03960"/>
</dbReference>
<reference evidence="3" key="2">
    <citation type="submission" date="2018-05" db="EMBL/GenBank/DDBJ databases">
        <title>OpunRS2 (Oryza punctata Reference Sequence Version 2).</title>
        <authorList>
            <person name="Zhang J."/>
            <person name="Kudrna D."/>
            <person name="Lee S."/>
            <person name="Talag J."/>
            <person name="Welchert J."/>
            <person name="Wing R.A."/>
        </authorList>
    </citation>
    <scope>NUCLEOTIDE SEQUENCE [LARGE SCALE GENOMIC DNA]</scope>
</reference>
<feature type="region of interest" description="Disordered" evidence="1">
    <location>
        <begin position="1"/>
        <end position="49"/>
    </location>
</feature>
<dbReference type="AlphaFoldDB" id="A0A0E0LRN3"/>
<accession>A0A0E0LRN3</accession>
<protein>
    <submittedName>
        <fullName evidence="3">Uncharacterized protein</fullName>
    </submittedName>
</protein>
<reference evidence="3" key="1">
    <citation type="submission" date="2015-04" db="UniProtKB">
        <authorList>
            <consortium name="EnsemblPlants"/>
        </authorList>
    </citation>
    <scope>IDENTIFICATION</scope>
</reference>
<dbReference type="EnsemblPlants" id="OPUNC08G03960.1">
    <property type="protein sequence ID" value="OPUNC08G03960.1"/>
    <property type="gene ID" value="OPUNC08G03960"/>
</dbReference>
<organism evidence="3">
    <name type="scientific">Oryza punctata</name>
    <name type="common">Red rice</name>
    <dbReference type="NCBI Taxonomy" id="4537"/>
    <lineage>
        <taxon>Eukaryota</taxon>
        <taxon>Viridiplantae</taxon>
        <taxon>Streptophyta</taxon>
        <taxon>Embryophyta</taxon>
        <taxon>Tracheophyta</taxon>
        <taxon>Spermatophyta</taxon>
        <taxon>Magnoliopsida</taxon>
        <taxon>Liliopsida</taxon>
        <taxon>Poales</taxon>
        <taxon>Poaceae</taxon>
        <taxon>BOP clade</taxon>
        <taxon>Oryzoideae</taxon>
        <taxon>Oryzeae</taxon>
        <taxon>Oryzinae</taxon>
        <taxon>Oryza</taxon>
    </lineage>
</organism>
<evidence type="ECO:0000256" key="1">
    <source>
        <dbReference type="SAM" id="MobiDB-lite"/>
    </source>
</evidence>
<dbReference type="HOGENOM" id="CLU_1285099_0_0_1"/>